<keyword evidence="3" id="KW-1185">Reference proteome</keyword>
<feature type="compositionally biased region" description="Polar residues" evidence="1">
    <location>
        <begin position="68"/>
        <end position="77"/>
    </location>
</feature>
<reference evidence="2 3" key="1">
    <citation type="journal article" date="2019" name="Nat. Ecol. Evol.">
        <title>Megaphylogeny resolves global patterns of mushroom evolution.</title>
        <authorList>
            <person name="Varga T."/>
            <person name="Krizsan K."/>
            <person name="Foldi C."/>
            <person name="Dima B."/>
            <person name="Sanchez-Garcia M."/>
            <person name="Sanchez-Ramirez S."/>
            <person name="Szollosi G.J."/>
            <person name="Szarkandi J.G."/>
            <person name="Papp V."/>
            <person name="Albert L."/>
            <person name="Andreopoulos W."/>
            <person name="Angelini C."/>
            <person name="Antonin V."/>
            <person name="Barry K.W."/>
            <person name="Bougher N.L."/>
            <person name="Buchanan P."/>
            <person name="Buyck B."/>
            <person name="Bense V."/>
            <person name="Catcheside P."/>
            <person name="Chovatia M."/>
            <person name="Cooper J."/>
            <person name="Damon W."/>
            <person name="Desjardin D."/>
            <person name="Finy P."/>
            <person name="Geml J."/>
            <person name="Haridas S."/>
            <person name="Hughes K."/>
            <person name="Justo A."/>
            <person name="Karasinski D."/>
            <person name="Kautmanova I."/>
            <person name="Kiss B."/>
            <person name="Kocsube S."/>
            <person name="Kotiranta H."/>
            <person name="LaButti K.M."/>
            <person name="Lechner B.E."/>
            <person name="Liimatainen K."/>
            <person name="Lipzen A."/>
            <person name="Lukacs Z."/>
            <person name="Mihaltcheva S."/>
            <person name="Morgado L.N."/>
            <person name="Niskanen T."/>
            <person name="Noordeloos M.E."/>
            <person name="Ohm R.A."/>
            <person name="Ortiz-Santana B."/>
            <person name="Ovrebo C."/>
            <person name="Racz N."/>
            <person name="Riley R."/>
            <person name="Savchenko A."/>
            <person name="Shiryaev A."/>
            <person name="Soop K."/>
            <person name="Spirin V."/>
            <person name="Szebenyi C."/>
            <person name="Tomsovsky M."/>
            <person name="Tulloss R.E."/>
            <person name="Uehling J."/>
            <person name="Grigoriev I.V."/>
            <person name="Vagvolgyi C."/>
            <person name="Papp T."/>
            <person name="Martin F.M."/>
            <person name="Miettinen O."/>
            <person name="Hibbett D.S."/>
            <person name="Nagy L.G."/>
        </authorList>
    </citation>
    <scope>NUCLEOTIDE SEQUENCE [LARGE SCALE GENOMIC DNA]</scope>
    <source>
        <strain evidence="2 3">CBS 121175</strain>
    </source>
</reference>
<accession>A0A5C3KAQ9</accession>
<sequence>MLETCPLHAVLNSCLTRLATFHPAFFQLPSDSLPDSHSRNPYLASTSLNVGGGSVLNGTRPSQRHDSSVGTLTSPLMTPSSVVEHVPNIRARVPRERQHTLHRTSNCLEIPYPQPCMPSSPPFYMPHPRPSVVSWNSAPLHHALIVCQFTIGCLRITPRARSIREHSGTPTPYLLSPSKACKVFAHTAAIAPSPLFATLEPRQWGRVLQGADDFLAFRSGYSSAENNSAIVAP</sequence>
<evidence type="ECO:0000256" key="1">
    <source>
        <dbReference type="SAM" id="MobiDB-lite"/>
    </source>
</evidence>
<dbReference type="EMBL" id="ML210593">
    <property type="protein sequence ID" value="TFK16974.1"/>
    <property type="molecule type" value="Genomic_DNA"/>
</dbReference>
<dbReference type="AlphaFoldDB" id="A0A5C3KAQ9"/>
<name>A0A5C3KAQ9_COPMA</name>
<organism evidence="2 3">
    <name type="scientific">Coprinopsis marcescibilis</name>
    <name type="common">Agaric fungus</name>
    <name type="synonym">Psathyrella marcescibilis</name>
    <dbReference type="NCBI Taxonomy" id="230819"/>
    <lineage>
        <taxon>Eukaryota</taxon>
        <taxon>Fungi</taxon>
        <taxon>Dikarya</taxon>
        <taxon>Basidiomycota</taxon>
        <taxon>Agaricomycotina</taxon>
        <taxon>Agaricomycetes</taxon>
        <taxon>Agaricomycetidae</taxon>
        <taxon>Agaricales</taxon>
        <taxon>Agaricineae</taxon>
        <taxon>Psathyrellaceae</taxon>
        <taxon>Coprinopsis</taxon>
    </lineage>
</organism>
<proteinExistence type="predicted"/>
<dbReference type="Proteomes" id="UP000307440">
    <property type="component" value="Unassembled WGS sequence"/>
</dbReference>
<evidence type="ECO:0000313" key="2">
    <source>
        <dbReference type="EMBL" id="TFK16974.1"/>
    </source>
</evidence>
<gene>
    <name evidence="2" type="ORF">FA15DRAFT_371856</name>
</gene>
<feature type="region of interest" description="Disordered" evidence="1">
    <location>
        <begin position="53"/>
        <end position="77"/>
    </location>
</feature>
<protein>
    <submittedName>
        <fullName evidence="2">Uncharacterized protein</fullName>
    </submittedName>
</protein>
<evidence type="ECO:0000313" key="3">
    <source>
        <dbReference type="Proteomes" id="UP000307440"/>
    </source>
</evidence>